<sequence length="194" mass="20497">MAEVSVSGNNKRCREEELAESPEAKRLHADFLRDILDDDEDDANSGDRDQATQDLASVMKSLEEEISLPPPPPPGTAESASDVGETPRLAELGYLLEASDDELGLPPVAASVSSSPEPVATGAADEEEAAEGAGFGQIWSFDDEISGCYDVLGFGIRPADEDGVVFDDGLFDYADVLFSGPSDSSWKAESVPAI</sequence>
<evidence type="ECO:0000313" key="2">
    <source>
        <dbReference type="Proteomes" id="UP000228380"/>
    </source>
</evidence>
<feature type="compositionally biased region" description="Low complexity" evidence="1">
    <location>
        <begin position="106"/>
        <end position="123"/>
    </location>
</feature>
<evidence type="ECO:0000256" key="1">
    <source>
        <dbReference type="SAM" id="MobiDB-lite"/>
    </source>
</evidence>
<dbReference type="GeneID" id="103722090"/>
<evidence type="ECO:0000313" key="3">
    <source>
        <dbReference type="RefSeq" id="XP_008810754.2"/>
    </source>
</evidence>
<accession>A0A8B7D1D9</accession>
<feature type="compositionally biased region" description="Polar residues" evidence="1">
    <location>
        <begin position="1"/>
        <end position="10"/>
    </location>
</feature>
<dbReference type="RefSeq" id="XP_008810754.2">
    <property type="nucleotide sequence ID" value="XM_008812532.4"/>
</dbReference>
<dbReference type="KEGG" id="pda:103722090"/>
<protein>
    <submittedName>
        <fullName evidence="3">Uncharacterized protein LOC103722090</fullName>
    </submittedName>
</protein>
<dbReference type="PANTHER" id="PTHR34539">
    <property type="entry name" value="T6J4.11 PROTEIN"/>
    <property type="match status" value="1"/>
</dbReference>
<dbReference type="Proteomes" id="UP000228380">
    <property type="component" value="Chromosome 4"/>
</dbReference>
<name>A0A8B7D1D9_PHODC</name>
<feature type="region of interest" description="Disordered" evidence="1">
    <location>
        <begin position="1"/>
        <end position="90"/>
    </location>
</feature>
<feature type="compositionally biased region" description="Basic and acidic residues" evidence="1">
    <location>
        <begin position="12"/>
        <end position="35"/>
    </location>
</feature>
<feature type="region of interest" description="Disordered" evidence="1">
    <location>
        <begin position="105"/>
        <end position="126"/>
    </location>
</feature>
<reference evidence="2" key="1">
    <citation type="journal article" date="2019" name="Nat. Commun.">
        <title>Genome-wide association mapping of date palm fruit traits.</title>
        <authorList>
            <person name="Hazzouri K.M."/>
            <person name="Gros-Balthazard M."/>
            <person name="Flowers J.M."/>
            <person name="Copetti D."/>
            <person name="Lemansour A."/>
            <person name="Lebrun M."/>
            <person name="Masmoudi K."/>
            <person name="Ferrand S."/>
            <person name="Dhar M.I."/>
            <person name="Fresquez Z.A."/>
            <person name="Rosas U."/>
            <person name="Zhang J."/>
            <person name="Talag J."/>
            <person name="Lee S."/>
            <person name="Kudrna D."/>
            <person name="Powell R.F."/>
            <person name="Leitch I.J."/>
            <person name="Krueger R.R."/>
            <person name="Wing R.A."/>
            <person name="Amiri K.M.A."/>
            <person name="Purugganan M.D."/>
        </authorList>
    </citation>
    <scope>NUCLEOTIDE SEQUENCE [LARGE SCALE GENOMIC DNA]</scope>
    <source>
        <strain evidence="2">cv. Khalas</strain>
    </source>
</reference>
<keyword evidence="2" id="KW-1185">Reference proteome</keyword>
<gene>
    <name evidence="3" type="primary">LOC103722090</name>
</gene>
<dbReference type="AlphaFoldDB" id="A0A8B7D1D9"/>
<dbReference type="OrthoDB" id="785381at2759"/>
<organism evidence="2 3">
    <name type="scientific">Phoenix dactylifera</name>
    <name type="common">Date palm</name>
    <dbReference type="NCBI Taxonomy" id="42345"/>
    <lineage>
        <taxon>Eukaryota</taxon>
        <taxon>Viridiplantae</taxon>
        <taxon>Streptophyta</taxon>
        <taxon>Embryophyta</taxon>
        <taxon>Tracheophyta</taxon>
        <taxon>Spermatophyta</taxon>
        <taxon>Magnoliopsida</taxon>
        <taxon>Liliopsida</taxon>
        <taxon>Arecaceae</taxon>
        <taxon>Coryphoideae</taxon>
        <taxon>Phoeniceae</taxon>
        <taxon>Phoenix</taxon>
    </lineage>
</organism>
<reference evidence="3" key="2">
    <citation type="submission" date="2025-08" db="UniProtKB">
        <authorList>
            <consortium name="RefSeq"/>
        </authorList>
    </citation>
    <scope>IDENTIFICATION</scope>
    <source>
        <tissue evidence="3">Young leaves</tissue>
    </source>
</reference>
<dbReference type="PANTHER" id="PTHR34539:SF19">
    <property type="entry name" value="T6J4.11 PROTEIN"/>
    <property type="match status" value="1"/>
</dbReference>
<proteinExistence type="predicted"/>